<evidence type="ECO:0000313" key="3">
    <source>
        <dbReference type="EMBL" id="SPD31843.1"/>
    </source>
</evidence>
<dbReference type="GO" id="GO:0005634">
    <property type="term" value="C:nucleus"/>
    <property type="evidence" value="ECO:0007669"/>
    <property type="project" value="UniProtKB-SubCell"/>
</dbReference>
<proteinExistence type="predicted"/>
<dbReference type="GO" id="GO:0006355">
    <property type="term" value="P:regulation of DNA-templated transcription"/>
    <property type="evidence" value="ECO:0007669"/>
    <property type="project" value="InterPro"/>
</dbReference>
<dbReference type="Gene3D" id="1.20.1160.11">
    <property type="entry name" value="Paired amphipathic helix"/>
    <property type="match status" value="1"/>
</dbReference>
<evidence type="ECO:0000256" key="2">
    <source>
        <dbReference type="ARBA" id="ARBA00023242"/>
    </source>
</evidence>
<name>A0A2N9J5S2_FAGSY</name>
<organism evidence="3">
    <name type="scientific">Fagus sylvatica</name>
    <name type="common">Beechnut</name>
    <dbReference type="NCBI Taxonomy" id="28930"/>
    <lineage>
        <taxon>Eukaryota</taxon>
        <taxon>Viridiplantae</taxon>
        <taxon>Streptophyta</taxon>
        <taxon>Embryophyta</taxon>
        <taxon>Tracheophyta</taxon>
        <taxon>Spermatophyta</taxon>
        <taxon>Magnoliopsida</taxon>
        <taxon>eudicotyledons</taxon>
        <taxon>Gunneridae</taxon>
        <taxon>Pentapetalae</taxon>
        <taxon>rosids</taxon>
        <taxon>fabids</taxon>
        <taxon>Fagales</taxon>
        <taxon>Fagaceae</taxon>
        <taxon>Fagus</taxon>
    </lineage>
</organism>
<gene>
    <name evidence="3" type="ORF">FSB_LOCUS59725</name>
</gene>
<sequence length="98" mass="11147">MNSNNNEEGMDSCKERGLVLFKKIQERLSSGEAYLEFLELVHLHSSEEIELEPVLDFVRQSCGTGLADELRDFAEFCQTKLNKDTEEEGPKHDSVPKS</sequence>
<dbReference type="InterPro" id="IPR036600">
    <property type="entry name" value="PAH_sf"/>
</dbReference>
<reference evidence="3" key="1">
    <citation type="submission" date="2018-02" db="EMBL/GenBank/DDBJ databases">
        <authorList>
            <person name="Cohen D.B."/>
            <person name="Kent A.D."/>
        </authorList>
    </citation>
    <scope>NUCLEOTIDE SEQUENCE</scope>
</reference>
<dbReference type="AlphaFoldDB" id="A0A2N9J5S2"/>
<comment type="subcellular location">
    <subcellularLocation>
        <location evidence="1">Nucleus</location>
    </subcellularLocation>
</comment>
<evidence type="ECO:0000256" key="1">
    <source>
        <dbReference type="ARBA" id="ARBA00004123"/>
    </source>
</evidence>
<dbReference type="EMBL" id="OIVN01006381">
    <property type="protein sequence ID" value="SPD31843.1"/>
    <property type="molecule type" value="Genomic_DNA"/>
</dbReference>
<keyword evidence="2" id="KW-0539">Nucleus</keyword>
<protein>
    <submittedName>
        <fullName evidence="3">Uncharacterized protein</fullName>
    </submittedName>
</protein>
<accession>A0A2N9J5S2</accession>